<gene>
    <name evidence="1" type="ORF">LMG28140_04774</name>
</gene>
<keyword evidence="2" id="KW-1185">Reference proteome</keyword>
<sequence length="43" mass="5163">MRKNFFLLIYKSNLYGIKTFYSSQMKLTVKFNDSRASLAENFF</sequence>
<organism evidence="1 2">
    <name type="scientific">Paraburkholderia metrosideri</name>
    <dbReference type="NCBI Taxonomy" id="580937"/>
    <lineage>
        <taxon>Bacteria</taxon>
        <taxon>Pseudomonadati</taxon>
        <taxon>Pseudomonadota</taxon>
        <taxon>Betaproteobacteria</taxon>
        <taxon>Burkholderiales</taxon>
        <taxon>Burkholderiaceae</taxon>
        <taxon>Paraburkholderia</taxon>
    </lineage>
</organism>
<name>A0ABN7I2A8_9BURK</name>
<proteinExistence type="predicted"/>
<dbReference type="Proteomes" id="UP000598032">
    <property type="component" value="Unassembled WGS sequence"/>
</dbReference>
<reference evidence="1 2" key="1">
    <citation type="submission" date="2020-10" db="EMBL/GenBank/DDBJ databases">
        <authorList>
            <person name="Peeters C."/>
        </authorList>
    </citation>
    <scope>NUCLEOTIDE SEQUENCE [LARGE SCALE GENOMIC DNA]</scope>
    <source>
        <strain evidence="1 2">LMG 28140</strain>
    </source>
</reference>
<evidence type="ECO:0000313" key="2">
    <source>
        <dbReference type="Proteomes" id="UP000598032"/>
    </source>
</evidence>
<comment type="caution">
    <text evidence="1">The sequence shown here is derived from an EMBL/GenBank/DDBJ whole genome shotgun (WGS) entry which is preliminary data.</text>
</comment>
<protein>
    <submittedName>
        <fullName evidence="1">Uncharacterized protein</fullName>
    </submittedName>
</protein>
<dbReference type="EMBL" id="CAJHCP010000010">
    <property type="protein sequence ID" value="CAD6549520.1"/>
    <property type="molecule type" value="Genomic_DNA"/>
</dbReference>
<evidence type="ECO:0000313" key="1">
    <source>
        <dbReference type="EMBL" id="CAD6549520.1"/>
    </source>
</evidence>
<accession>A0ABN7I2A8</accession>